<proteinExistence type="predicted"/>
<comment type="caution">
    <text evidence="1">The sequence shown here is derived from an EMBL/GenBank/DDBJ whole genome shotgun (WGS) entry which is preliminary data.</text>
</comment>
<dbReference type="Proteomes" id="UP000265520">
    <property type="component" value="Unassembled WGS sequence"/>
</dbReference>
<evidence type="ECO:0000313" key="2">
    <source>
        <dbReference type="Proteomes" id="UP000265520"/>
    </source>
</evidence>
<reference evidence="1 2" key="1">
    <citation type="journal article" date="2018" name="Front. Plant Sci.">
        <title>Red Clover (Trifolium pratense) and Zigzag Clover (T. medium) - A Picture of Genomic Similarities and Differences.</title>
        <authorList>
            <person name="Dluhosova J."/>
            <person name="Istvanek J."/>
            <person name="Nedelnik J."/>
            <person name="Repkova J."/>
        </authorList>
    </citation>
    <scope>NUCLEOTIDE SEQUENCE [LARGE SCALE GENOMIC DNA]</scope>
    <source>
        <strain evidence="2">cv. 10/8</strain>
        <tissue evidence="1">Leaf</tissue>
    </source>
</reference>
<evidence type="ECO:0000313" key="1">
    <source>
        <dbReference type="EMBL" id="MCI90509.1"/>
    </source>
</evidence>
<sequence>CSKTFADDLMEVEDLRVAMKFEQKKNNGR</sequence>
<dbReference type="AlphaFoldDB" id="A0A392VSU4"/>
<protein>
    <submittedName>
        <fullName evidence="1">Uncharacterized protein</fullName>
    </submittedName>
</protein>
<dbReference type="EMBL" id="LXQA011246453">
    <property type="protein sequence ID" value="MCI90509.1"/>
    <property type="molecule type" value="Genomic_DNA"/>
</dbReference>
<name>A0A392VSU4_9FABA</name>
<accession>A0A392VSU4</accession>
<organism evidence="1 2">
    <name type="scientific">Trifolium medium</name>
    <dbReference type="NCBI Taxonomy" id="97028"/>
    <lineage>
        <taxon>Eukaryota</taxon>
        <taxon>Viridiplantae</taxon>
        <taxon>Streptophyta</taxon>
        <taxon>Embryophyta</taxon>
        <taxon>Tracheophyta</taxon>
        <taxon>Spermatophyta</taxon>
        <taxon>Magnoliopsida</taxon>
        <taxon>eudicotyledons</taxon>
        <taxon>Gunneridae</taxon>
        <taxon>Pentapetalae</taxon>
        <taxon>rosids</taxon>
        <taxon>fabids</taxon>
        <taxon>Fabales</taxon>
        <taxon>Fabaceae</taxon>
        <taxon>Papilionoideae</taxon>
        <taxon>50 kb inversion clade</taxon>
        <taxon>NPAAA clade</taxon>
        <taxon>Hologalegina</taxon>
        <taxon>IRL clade</taxon>
        <taxon>Trifolieae</taxon>
        <taxon>Trifolium</taxon>
    </lineage>
</organism>
<feature type="non-terminal residue" evidence="1">
    <location>
        <position position="1"/>
    </location>
</feature>
<keyword evidence="2" id="KW-1185">Reference proteome</keyword>